<evidence type="ECO:0000313" key="3">
    <source>
        <dbReference type="Proteomes" id="UP001153636"/>
    </source>
</evidence>
<dbReference type="AlphaFoldDB" id="A0A9P0CV20"/>
<feature type="compositionally biased region" description="Polar residues" evidence="1">
    <location>
        <begin position="39"/>
        <end position="52"/>
    </location>
</feature>
<feature type="compositionally biased region" description="Polar residues" evidence="1">
    <location>
        <begin position="265"/>
        <end position="275"/>
    </location>
</feature>
<name>A0A9P0CV20_9CUCU</name>
<feature type="region of interest" description="Disordered" evidence="1">
    <location>
        <begin position="1"/>
        <end position="78"/>
    </location>
</feature>
<feature type="compositionally biased region" description="Polar residues" evidence="1">
    <location>
        <begin position="282"/>
        <end position="291"/>
    </location>
</feature>
<reference evidence="2" key="1">
    <citation type="submission" date="2022-01" db="EMBL/GenBank/DDBJ databases">
        <authorList>
            <person name="King R."/>
        </authorList>
    </citation>
    <scope>NUCLEOTIDE SEQUENCE</scope>
</reference>
<dbReference type="EMBL" id="OV651814">
    <property type="protein sequence ID" value="CAH1107063.1"/>
    <property type="molecule type" value="Genomic_DNA"/>
</dbReference>
<evidence type="ECO:0000256" key="1">
    <source>
        <dbReference type="SAM" id="MobiDB-lite"/>
    </source>
</evidence>
<accession>A0A9P0CV20</accession>
<feature type="region of interest" description="Disordered" evidence="1">
    <location>
        <begin position="178"/>
        <end position="310"/>
    </location>
</feature>
<protein>
    <submittedName>
        <fullName evidence="2">Uncharacterized protein</fullName>
    </submittedName>
</protein>
<feature type="compositionally biased region" description="Basic and acidic residues" evidence="1">
    <location>
        <begin position="58"/>
        <end position="68"/>
    </location>
</feature>
<evidence type="ECO:0000313" key="2">
    <source>
        <dbReference type="EMBL" id="CAH1107063.1"/>
    </source>
</evidence>
<organism evidence="2 3">
    <name type="scientific">Psylliodes chrysocephalus</name>
    <dbReference type="NCBI Taxonomy" id="3402493"/>
    <lineage>
        <taxon>Eukaryota</taxon>
        <taxon>Metazoa</taxon>
        <taxon>Ecdysozoa</taxon>
        <taxon>Arthropoda</taxon>
        <taxon>Hexapoda</taxon>
        <taxon>Insecta</taxon>
        <taxon>Pterygota</taxon>
        <taxon>Neoptera</taxon>
        <taxon>Endopterygota</taxon>
        <taxon>Coleoptera</taxon>
        <taxon>Polyphaga</taxon>
        <taxon>Cucujiformia</taxon>
        <taxon>Chrysomeloidea</taxon>
        <taxon>Chrysomelidae</taxon>
        <taxon>Galerucinae</taxon>
        <taxon>Alticini</taxon>
        <taxon>Psylliodes</taxon>
    </lineage>
</organism>
<dbReference type="Proteomes" id="UP001153636">
    <property type="component" value="Chromosome 2"/>
</dbReference>
<sequence length="397" mass="44377">MSERKTKRLSGAFYRHQKKRKTVEREELRGALNKFRIPQKNTATQSTSSSAEPATVEQEGKTVNDKDTSSSSENENDVPEVLEDIAESRDFDFADAGTWPRLLSNSNIQMLVEKGPTQIEINFPVDEFDLPSVEEDNLGSEVDDEVEHNLSVENDGKLKKFIILYVIQSSLAVKKLPKTPTTSMLSPFETRAEDLEPSTSELPPSETRAEDLGQFTSELTPFETRAENIEPSASELPPFETRDEDLEPSASELPPFETRAEDLEPSTSELPSSGTKAEDLGPSTSELSPSGTRAEDLGPSTELVSPPENEGRVIKSASDLSLSDEDAEICNYQRQLGAFLEINNQFCDQTLKLQNNLKKKSFKYETNVSRIKKRINKLIKYGDMAINLKTLYKDINK</sequence>
<dbReference type="OrthoDB" id="10620037at2759"/>
<keyword evidence="3" id="KW-1185">Reference proteome</keyword>
<proteinExistence type="predicted"/>
<gene>
    <name evidence="2" type="ORF">PSYICH_LOCUS7214</name>
</gene>